<evidence type="ECO:0000256" key="2">
    <source>
        <dbReference type="SAM" id="Phobius"/>
    </source>
</evidence>
<keyword evidence="2" id="KW-0472">Membrane</keyword>
<evidence type="ECO:0000256" key="1">
    <source>
        <dbReference type="SAM" id="Coils"/>
    </source>
</evidence>
<keyword evidence="2" id="KW-0812">Transmembrane</keyword>
<name>A0A2W5A4D7_9SPHN</name>
<keyword evidence="2" id="KW-1133">Transmembrane helix</keyword>
<protein>
    <recommendedName>
        <fullName evidence="5">ATPase</fullName>
    </recommendedName>
</protein>
<feature type="transmembrane region" description="Helical" evidence="2">
    <location>
        <begin position="51"/>
        <end position="72"/>
    </location>
</feature>
<organism evidence="3 4">
    <name type="scientific">Sphingomonas sanxanigenens</name>
    <dbReference type="NCBI Taxonomy" id="397260"/>
    <lineage>
        <taxon>Bacteria</taxon>
        <taxon>Pseudomonadati</taxon>
        <taxon>Pseudomonadota</taxon>
        <taxon>Alphaproteobacteria</taxon>
        <taxon>Sphingomonadales</taxon>
        <taxon>Sphingomonadaceae</taxon>
        <taxon>Sphingomonas</taxon>
    </lineage>
</organism>
<keyword evidence="1" id="KW-0175">Coiled coil</keyword>
<evidence type="ECO:0008006" key="5">
    <source>
        <dbReference type="Google" id="ProtNLM"/>
    </source>
</evidence>
<sequence>MTGGSKIVGLWGDAPPPQASFQAESVDSDFADAGLVDYEEADAPAPERPTAAILCALLAVGWVGFAIWATLAGFDYARPAAPQIGLAIAVASAPLALIGVVYLLAMRSSRREAQRFAATAAAMRSEAAALEARVANLNARLAEGRAALAGQAEELLSTGERSTERLAAINGAMREEAAAIDRHAETLTKSAEAARADMAALLANLPKAQVQARQTAAALQEAGAGAVEQADALAAQLAALGEQGREAQSIADGAARRLAEHLGLIETTHATAGQKLEDGAAQMSALVDAALGRTSEALEETRRGIEVQTEAMRASVEQTRALIASANAEEAQSLAQRIAQVAAEVEAIGKSLTAHDHSGHAMVSWLTNGLGDIEARLVALDSDSAQRTERLGEAIAALSGHADRLSGALSNGATSAESLIVRAETLLTALDASAREIDETLPAALARLDALTGSSRDHIAGIAPGITQLEAAASETIERLAQAEKLLDEQRQAIALLTEAANGQLAAGREGAQSFALLLADADAQARRFSDHSGPQLIEVMGRVRESAEQAAEQAREAMMRIIPDSTRALSEASAEALESAVTNRLEAQIAAITGAARQAVESASNASQRLTEQMQIMSATSAEIDGHFENARTAADEATRETFARRVSLLIESLNSTAIDVTKLLSNEVTDSAWAAYLKGDRGVFTRRAVRLLDAAEARELLRHYEEEADFREQVNRYVHDFEAMLRTVLNSREGSPLGVTILSSDMGKLYVALAQAIERLRT</sequence>
<gene>
    <name evidence="3" type="ORF">DI623_13320</name>
</gene>
<proteinExistence type="predicted"/>
<dbReference type="Proteomes" id="UP000249066">
    <property type="component" value="Unassembled WGS sequence"/>
</dbReference>
<comment type="caution">
    <text evidence="3">The sequence shown here is derived from an EMBL/GenBank/DDBJ whole genome shotgun (WGS) entry which is preliminary data.</text>
</comment>
<evidence type="ECO:0000313" key="4">
    <source>
        <dbReference type="Proteomes" id="UP000249066"/>
    </source>
</evidence>
<feature type="coiled-coil region" evidence="1">
    <location>
        <begin position="466"/>
        <end position="500"/>
    </location>
</feature>
<dbReference type="EMBL" id="QFNN01000101">
    <property type="protein sequence ID" value="PZO88122.1"/>
    <property type="molecule type" value="Genomic_DNA"/>
</dbReference>
<accession>A0A2W5A4D7</accession>
<reference evidence="3 4" key="1">
    <citation type="submission" date="2017-08" db="EMBL/GenBank/DDBJ databases">
        <title>Infants hospitalized years apart are colonized by the same room-sourced microbial strains.</title>
        <authorList>
            <person name="Brooks B."/>
            <person name="Olm M.R."/>
            <person name="Firek B.A."/>
            <person name="Baker R."/>
            <person name="Thomas B.C."/>
            <person name="Morowitz M.J."/>
            <person name="Banfield J.F."/>
        </authorList>
    </citation>
    <scope>NUCLEOTIDE SEQUENCE [LARGE SCALE GENOMIC DNA]</scope>
    <source>
        <strain evidence="3">S2_018_000_R2_101</strain>
    </source>
</reference>
<dbReference type="AlphaFoldDB" id="A0A2W5A4D7"/>
<feature type="transmembrane region" description="Helical" evidence="2">
    <location>
        <begin position="84"/>
        <end position="105"/>
    </location>
</feature>
<feature type="coiled-coil region" evidence="1">
    <location>
        <begin position="120"/>
        <end position="147"/>
    </location>
</feature>
<evidence type="ECO:0000313" key="3">
    <source>
        <dbReference type="EMBL" id="PZO88122.1"/>
    </source>
</evidence>